<comment type="caution">
    <text evidence="1">The sequence shown here is derived from an EMBL/GenBank/DDBJ whole genome shotgun (WGS) entry which is preliminary data.</text>
</comment>
<gene>
    <name evidence="1" type="ORF">KSB_80130</name>
</gene>
<evidence type="ECO:0000313" key="1">
    <source>
        <dbReference type="EMBL" id="GHO59538.1"/>
    </source>
</evidence>
<accession>A0ABQ3V3N4</accession>
<keyword evidence="2" id="KW-1185">Reference proteome</keyword>
<dbReference type="Gene3D" id="2.60.120.560">
    <property type="entry name" value="Exo-inulinase, domain 1"/>
    <property type="match status" value="1"/>
</dbReference>
<evidence type="ECO:0000313" key="2">
    <source>
        <dbReference type="Proteomes" id="UP000654345"/>
    </source>
</evidence>
<dbReference type="EMBL" id="BNJG01000003">
    <property type="protein sequence ID" value="GHO59538.1"/>
    <property type="molecule type" value="Genomic_DNA"/>
</dbReference>
<protein>
    <submittedName>
        <fullName evidence="1">Uncharacterized protein</fullName>
    </submittedName>
</protein>
<organism evidence="1 2">
    <name type="scientific">Ktedonobacter robiniae</name>
    <dbReference type="NCBI Taxonomy" id="2778365"/>
    <lineage>
        <taxon>Bacteria</taxon>
        <taxon>Bacillati</taxon>
        <taxon>Chloroflexota</taxon>
        <taxon>Ktedonobacteria</taxon>
        <taxon>Ktedonobacterales</taxon>
        <taxon>Ktedonobacteraceae</taxon>
        <taxon>Ktedonobacter</taxon>
    </lineage>
</organism>
<dbReference type="Proteomes" id="UP000654345">
    <property type="component" value="Unassembled WGS sequence"/>
</dbReference>
<sequence>MTRRVIAITLLLVLMLLGLTAGVFANTIQRSLTLPDMQRMFHDGPAGKPTIVAQMPVTPTGKPTTPKTNVLAQDTFQRQNQSFWGQASDGHTWAADANALAIFSVQNTAGSITDGNGTFNAVLGPASDNVDLLINGSLNKFTGQNNFGSVLRWHNVNNWYKAYIDGNHLIIMRRVAGVNQQLVSMPFAALSGASYALRFRALGNQLMARAWQTNAPEPATWQATIKDASLNKGQAGVRVLIQPGTLVKITSFTASAATGTV</sequence>
<proteinExistence type="predicted"/>
<reference evidence="1 2" key="1">
    <citation type="journal article" date="2021" name="Int. J. Syst. Evol. Microbiol.">
        <title>Reticulibacter mediterranei gen. nov., sp. nov., within the new family Reticulibacteraceae fam. nov., and Ktedonospora formicarum gen. nov., sp. nov., Ktedonobacter robiniae sp. nov., Dictyobacter formicarum sp. nov. and Dictyobacter arantiisoli sp. nov., belonging to the class Ktedonobacteria.</title>
        <authorList>
            <person name="Yabe S."/>
            <person name="Zheng Y."/>
            <person name="Wang C.M."/>
            <person name="Sakai Y."/>
            <person name="Abe K."/>
            <person name="Yokota A."/>
            <person name="Donadio S."/>
            <person name="Cavaletti L."/>
            <person name="Monciardini P."/>
        </authorList>
    </citation>
    <scope>NUCLEOTIDE SEQUENCE [LARGE SCALE GENOMIC DNA]</scope>
    <source>
        <strain evidence="1 2">SOSP1-30</strain>
    </source>
</reference>
<name>A0ABQ3V3N4_9CHLR</name>
<dbReference type="RefSeq" id="WP_201375715.1">
    <property type="nucleotide sequence ID" value="NZ_BNJG01000003.1"/>
</dbReference>